<evidence type="ECO:0000256" key="1">
    <source>
        <dbReference type="ARBA" id="ARBA00022614"/>
    </source>
</evidence>
<organism evidence="4 5">
    <name type="scientific">Dovyalis caffra</name>
    <dbReference type="NCBI Taxonomy" id="77055"/>
    <lineage>
        <taxon>Eukaryota</taxon>
        <taxon>Viridiplantae</taxon>
        <taxon>Streptophyta</taxon>
        <taxon>Embryophyta</taxon>
        <taxon>Tracheophyta</taxon>
        <taxon>Spermatophyta</taxon>
        <taxon>Magnoliopsida</taxon>
        <taxon>eudicotyledons</taxon>
        <taxon>Gunneridae</taxon>
        <taxon>Pentapetalae</taxon>
        <taxon>rosids</taxon>
        <taxon>fabids</taxon>
        <taxon>Malpighiales</taxon>
        <taxon>Salicaceae</taxon>
        <taxon>Flacourtieae</taxon>
        <taxon>Dovyalis</taxon>
    </lineage>
</organism>
<evidence type="ECO:0000256" key="2">
    <source>
        <dbReference type="ARBA" id="ARBA00022737"/>
    </source>
</evidence>
<dbReference type="PANTHER" id="PTHR48065">
    <property type="entry name" value="OS10G0469600 PROTEIN"/>
    <property type="match status" value="1"/>
</dbReference>
<gene>
    <name evidence="4" type="ORF">DCAF_LOCUS15822</name>
</gene>
<comment type="caution">
    <text evidence="4">The sequence shown here is derived from an EMBL/GenBank/DDBJ whole genome shotgun (WGS) entry which is preliminary data.</text>
</comment>
<reference evidence="4 5" key="1">
    <citation type="submission" date="2024-01" db="EMBL/GenBank/DDBJ databases">
        <authorList>
            <person name="Waweru B."/>
        </authorList>
    </citation>
    <scope>NUCLEOTIDE SEQUENCE [LARGE SCALE GENOMIC DNA]</scope>
</reference>
<dbReference type="Pfam" id="PF08263">
    <property type="entry name" value="LRRNT_2"/>
    <property type="match status" value="1"/>
</dbReference>
<keyword evidence="5" id="KW-1185">Reference proteome</keyword>
<protein>
    <recommendedName>
        <fullName evidence="3">Leucine-rich repeat-containing N-terminal plant-type domain-containing protein</fullName>
    </recommendedName>
</protein>
<evidence type="ECO:0000259" key="3">
    <source>
        <dbReference type="Pfam" id="PF08263"/>
    </source>
</evidence>
<name>A0AAV1RWN1_9ROSI</name>
<dbReference type="EMBL" id="CAWUPB010001160">
    <property type="protein sequence ID" value="CAK7340736.1"/>
    <property type="molecule type" value="Genomic_DNA"/>
</dbReference>
<dbReference type="PANTHER" id="PTHR48065:SF75">
    <property type="entry name" value="LEUCINE-RICH REPEAT-CONTAINING N-TERMINAL PLANT-TYPE DOMAIN-CONTAINING PROTEIN"/>
    <property type="match status" value="1"/>
</dbReference>
<keyword evidence="1" id="KW-0433">Leucine-rich repeat</keyword>
<feature type="domain" description="Leucine-rich repeat-containing N-terminal plant-type" evidence="3">
    <location>
        <begin position="21"/>
        <end position="57"/>
    </location>
</feature>
<dbReference type="InterPro" id="IPR013210">
    <property type="entry name" value="LRR_N_plant-typ"/>
</dbReference>
<sequence length="180" mass="20219">MVVGLVLINHCCSSCYGCWEEERIALLHLKAFFSYPDGPSLFNWSEKQREADCCKWTDILECDTTTKRVIGLSLGSSMDRSMRNRYLNASLFLPFKELKSLTLADSNFVGCFQNQGFQVLSPRLRNLEVLDLSFIKFNGSILLSLSGFSSLKSFYLTANMLTGSTRINGKVSCGLKKLPL</sequence>
<proteinExistence type="predicted"/>
<dbReference type="Proteomes" id="UP001314170">
    <property type="component" value="Unassembled WGS sequence"/>
</dbReference>
<evidence type="ECO:0000313" key="5">
    <source>
        <dbReference type="Proteomes" id="UP001314170"/>
    </source>
</evidence>
<dbReference type="Gene3D" id="3.80.10.10">
    <property type="entry name" value="Ribonuclease Inhibitor"/>
    <property type="match status" value="2"/>
</dbReference>
<accession>A0AAV1RWN1</accession>
<dbReference type="InterPro" id="IPR032675">
    <property type="entry name" value="LRR_dom_sf"/>
</dbReference>
<keyword evidence="2" id="KW-0677">Repeat</keyword>
<dbReference type="AlphaFoldDB" id="A0AAV1RWN1"/>
<dbReference type="SUPFAM" id="SSF52058">
    <property type="entry name" value="L domain-like"/>
    <property type="match status" value="1"/>
</dbReference>
<evidence type="ECO:0000313" key="4">
    <source>
        <dbReference type="EMBL" id="CAK7340736.1"/>
    </source>
</evidence>